<organism evidence="1 2">
    <name type="scientific">Actinacidiphila paucisporea</name>
    <dbReference type="NCBI Taxonomy" id="310782"/>
    <lineage>
        <taxon>Bacteria</taxon>
        <taxon>Bacillati</taxon>
        <taxon>Actinomycetota</taxon>
        <taxon>Actinomycetes</taxon>
        <taxon>Kitasatosporales</taxon>
        <taxon>Streptomycetaceae</taxon>
        <taxon>Actinacidiphila</taxon>
    </lineage>
</organism>
<accession>A0A1M7LZ18</accession>
<sequence length="88" mass="9811">MGLFTGLLLLPLAPVRGVNWLAETLYEVADRELHDPAVIRARLAALNRAYDDGEIDGATFEREEDRLLDLLEAPTPGTRTAYHLRGTH</sequence>
<evidence type="ECO:0000313" key="1">
    <source>
        <dbReference type="EMBL" id="SHM83590.1"/>
    </source>
</evidence>
<evidence type="ECO:0000313" key="2">
    <source>
        <dbReference type="Proteomes" id="UP000184111"/>
    </source>
</evidence>
<dbReference type="InterPro" id="IPR007804">
    <property type="entry name" value="GvpG"/>
</dbReference>
<dbReference type="EMBL" id="FRBI01000015">
    <property type="protein sequence ID" value="SHM83590.1"/>
    <property type="molecule type" value="Genomic_DNA"/>
</dbReference>
<proteinExistence type="predicted"/>
<gene>
    <name evidence="1" type="ORF">SAMN05216499_11522</name>
</gene>
<reference evidence="1 2" key="1">
    <citation type="submission" date="2016-11" db="EMBL/GenBank/DDBJ databases">
        <authorList>
            <person name="Jaros S."/>
            <person name="Januszkiewicz K."/>
            <person name="Wedrychowicz H."/>
        </authorList>
    </citation>
    <scope>NUCLEOTIDE SEQUENCE [LARGE SCALE GENOMIC DNA]</scope>
    <source>
        <strain evidence="1 2">CGMCC 4.2025</strain>
    </source>
</reference>
<dbReference type="STRING" id="310782.SAMN05216499_11522"/>
<dbReference type="Proteomes" id="UP000184111">
    <property type="component" value="Unassembled WGS sequence"/>
</dbReference>
<dbReference type="RefSeq" id="WP_073500665.1">
    <property type="nucleotide sequence ID" value="NZ_FRBI01000015.1"/>
</dbReference>
<dbReference type="AlphaFoldDB" id="A0A1M7LZ18"/>
<dbReference type="OrthoDB" id="3541554at2"/>
<protein>
    <submittedName>
        <fullName evidence="1">Gas vesicle protein G</fullName>
    </submittedName>
</protein>
<name>A0A1M7LZ18_9ACTN</name>
<dbReference type="Pfam" id="PF05120">
    <property type="entry name" value="GvpG"/>
    <property type="match status" value="1"/>
</dbReference>
<keyword evidence="2" id="KW-1185">Reference proteome</keyword>